<evidence type="ECO:0000313" key="5">
    <source>
        <dbReference type="Proteomes" id="UP001597201"/>
    </source>
</evidence>
<gene>
    <name evidence="4" type="ORF">ACFQ39_13425</name>
</gene>
<evidence type="ECO:0000313" key="4">
    <source>
        <dbReference type="EMBL" id="MFD1316621.1"/>
    </source>
</evidence>
<dbReference type="RefSeq" id="WP_377179775.1">
    <property type="nucleotide sequence ID" value="NZ_JBHTMY010000003.1"/>
</dbReference>
<feature type="domain" description="Alginate lyase" evidence="3">
    <location>
        <begin position="60"/>
        <end position="336"/>
    </location>
</feature>
<sequence length="400" mass="46522">MNSIKTKPNLFLKLASLFIFLVFIACSKPVLTFQIQAENILKDSILALAKENLLKKPVTVTAKKADRSVGGLHDFYSEGDYWWPDTTNLDGPFIQRDGMTNPDNFTEHREALMRFSEIVGNLTSAYLITKDSIYALKTLEHCKAWFINEDTKMNPHLNYAQAIKGRFTGRGIGIIDGIHFMEVVQSIVVLDHYKQVDPEILVSFKYWFSEFLIWLKEHPYGKAEMIHPNNHGTCWNMQVALYAKFTNNDSILNFCRERFKNNLLPDQMAENGSFPLELKRTKPFGYSLFNLDAMVMNCLILSDKENDLWHFISPVNKNIKLGLEFMKPYVKEKKKWPLTPDVMYWDQWPVAQPAFLFGAIAFEDSNYFELWSSHTHFPKVDEVKRNLPIRNPLLWLDEID</sequence>
<proteinExistence type="predicted"/>
<organism evidence="4 5">
    <name type="scientific">Namhaeicola litoreus</name>
    <dbReference type="NCBI Taxonomy" id="1052145"/>
    <lineage>
        <taxon>Bacteria</taxon>
        <taxon>Pseudomonadati</taxon>
        <taxon>Bacteroidota</taxon>
        <taxon>Flavobacteriia</taxon>
        <taxon>Flavobacteriales</taxon>
        <taxon>Flavobacteriaceae</taxon>
        <taxon>Namhaeicola</taxon>
    </lineage>
</organism>
<accession>A0ABW3Y6H1</accession>
<keyword evidence="1" id="KW-0732">Signal</keyword>
<protein>
    <submittedName>
        <fullName evidence="4">Alginate lyase family protein</fullName>
    </submittedName>
</protein>
<keyword evidence="2 4" id="KW-0456">Lyase</keyword>
<dbReference type="InterPro" id="IPR008397">
    <property type="entry name" value="Alginate_lyase_dom"/>
</dbReference>
<dbReference type="Gene3D" id="1.50.10.100">
    <property type="entry name" value="Chondroitin AC/alginate lyase"/>
    <property type="match status" value="1"/>
</dbReference>
<comment type="caution">
    <text evidence="4">The sequence shown here is derived from an EMBL/GenBank/DDBJ whole genome shotgun (WGS) entry which is preliminary data.</text>
</comment>
<reference evidence="5" key="1">
    <citation type="journal article" date="2019" name="Int. J. Syst. Evol. Microbiol.">
        <title>The Global Catalogue of Microorganisms (GCM) 10K type strain sequencing project: providing services to taxonomists for standard genome sequencing and annotation.</title>
        <authorList>
            <consortium name="The Broad Institute Genomics Platform"/>
            <consortium name="The Broad Institute Genome Sequencing Center for Infectious Disease"/>
            <person name="Wu L."/>
            <person name="Ma J."/>
        </authorList>
    </citation>
    <scope>NUCLEOTIDE SEQUENCE [LARGE SCALE GENOMIC DNA]</scope>
    <source>
        <strain evidence="5">CCUG 61485</strain>
    </source>
</reference>
<dbReference type="Proteomes" id="UP001597201">
    <property type="component" value="Unassembled WGS sequence"/>
</dbReference>
<dbReference type="GO" id="GO:0016829">
    <property type="term" value="F:lyase activity"/>
    <property type="evidence" value="ECO:0007669"/>
    <property type="project" value="UniProtKB-KW"/>
</dbReference>
<dbReference type="InterPro" id="IPR008929">
    <property type="entry name" value="Chondroitin_lyas"/>
</dbReference>
<dbReference type="SUPFAM" id="SSF48230">
    <property type="entry name" value="Chondroitin AC/alginate lyase"/>
    <property type="match status" value="1"/>
</dbReference>
<dbReference type="EMBL" id="JBHTMY010000003">
    <property type="protein sequence ID" value="MFD1316621.1"/>
    <property type="molecule type" value="Genomic_DNA"/>
</dbReference>
<evidence type="ECO:0000256" key="1">
    <source>
        <dbReference type="ARBA" id="ARBA00022729"/>
    </source>
</evidence>
<evidence type="ECO:0000256" key="2">
    <source>
        <dbReference type="ARBA" id="ARBA00023239"/>
    </source>
</evidence>
<dbReference type="PROSITE" id="PS51257">
    <property type="entry name" value="PROKAR_LIPOPROTEIN"/>
    <property type="match status" value="1"/>
</dbReference>
<keyword evidence="5" id="KW-1185">Reference proteome</keyword>
<dbReference type="Pfam" id="PF05426">
    <property type="entry name" value="Alginate_lyase"/>
    <property type="match status" value="1"/>
</dbReference>
<evidence type="ECO:0000259" key="3">
    <source>
        <dbReference type="Pfam" id="PF05426"/>
    </source>
</evidence>
<name>A0ABW3Y6H1_9FLAO</name>